<keyword evidence="2" id="KW-1185">Reference proteome</keyword>
<accession>A0A0S3QWQ4</accession>
<evidence type="ECO:0000313" key="1">
    <source>
        <dbReference type="EMBL" id="BAT72760.1"/>
    </source>
</evidence>
<dbReference type="EMBL" id="AP015034">
    <property type="protein sequence ID" value="BAT72760.1"/>
    <property type="molecule type" value="Genomic_DNA"/>
</dbReference>
<gene>
    <name evidence="1" type="primary">Vigan.01G019500</name>
    <name evidence="1" type="ORF">VIGAN_01019500</name>
</gene>
<evidence type="ECO:0000313" key="2">
    <source>
        <dbReference type="Proteomes" id="UP000291084"/>
    </source>
</evidence>
<organism evidence="1 2">
    <name type="scientific">Vigna angularis var. angularis</name>
    <dbReference type="NCBI Taxonomy" id="157739"/>
    <lineage>
        <taxon>Eukaryota</taxon>
        <taxon>Viridiplantae</taxon>
        <taxon>Streptophyta</taxon>
        <taxon>Embryophyta</taxon>
        <taxon>Tracheophyta</taxon>
        <taxon>Spermatophyta</taxon>
        <taxon>Magnoliopsida</taxon>
        <taxon>eudicotyledons</taxon>
        <taxon>Gunneridae</taxon>
        <taxon>Pentapetalae</taxon>
        <taxon>rosids</taxon>
        <taxon>fabids</taxon>
        <taxon>Fabales</taxon>
        <taxon>Fabaceae</taxon>
        <taxon>Papilionoideae</taxon>
        <taxon>50 kb inversion clade</taxon>
        <taxon>NPAAA clade</taxon>
        <taxon>indigoferoid/millettioid clade</taxon>
        <taxon>Phaseoleae</taxon>
        <taxon>Vigna</taxon>
    </lineage>
</organism>
<reference evidence="1 2" key="1">
    <citation type="journal article" date="2015" name="Sci. Rep.">
        <title>The power of single molecule real-time sequencing technology in the de novo assembly of a eukaryotic genome.</title>
        <authorList>
            <person name="Sakai H."/>
            <person name="Naito K."/>
            <person name="Ogiso-Tanaka E."/>
            <person name="Takahashi Y."/>
            <person name="Iseki K."/>
            <person name="Muto C."/>
            <person name="Satou K."/>
            <person name="Teruya K."/>
            <person name="Shiroma A."/>
            <person name="Shimoji M."/>
            <person name="Hirano T."/>
            <person name="Itoh T."/>
            <person name="Kaga A."/>
            <person name="Tomooka N."/>
        </authorList>
    </citation>
    <scope>NUCLEOTIDE SEQUENCE [LARGE SCALE GENOMIC DNA]</scope>
    <source>
        <strain evidence="2">cv. Shumari</strain>
    </source>
</reference>
<name>A0A0S3QWQ4_PHAAN</name>
<protein>
    <submittedName>
        <fullName evidence="1">Uncharacterized protein</fullName>
    </submittedName>
</protein>
<proteinExistence type="predicted"/>
<dbReference type="AlphaFoldDB" id="A0A0S3QWQ4"/>
<dbReference type="Proteomes" id="UP000291084">
    <property type="component" value="Chromosome 1"/>
</dbReference>
<sequence length="118" mass="13720">MGDIPLQLFTYIIYTGLSSRQKREVQNIEYSYLSIYQVSSRIWIDASLKFCRQKEQSVLKAREDEAHNLKYSILCTLCTRKSPTQNLHDNLVFLSLRKLLCPNLETIPPKSSPLHPPH</sequence>